<dbReference type="Proteomes" id="UP000023152">
    <property type="component" value="Unassembled WGS sequence"/>
</dbReference>
<dbReference type="OrthoDB" id="10268014at2759"/>
<accession>X6LVA7</accession>
<protein>
    <submittedName>
        <fullName evidence="1">Uncharacterized protein</fullName>
    </submittedName>
</protein>
<dbReference type="EMBL" id="ASPP01028569">
    <property type="protein sequence ID" value="ETO05077.1"/>
    <property type="molecule type" value="Genomic_DNA"/>
</dbReference>
<keyword evidence="2" id="KW-1185">Reference proteome</keyword>
<gene>
    <name evidence="1" type="ORF">RFI_32319</name>
</gene>
<dbReference type="AlphaFoldDB" id="X6LVA7"/>
<comment type="caution">
    <text evidence="1">The sequence shown here is derived from an EMBL/GenBank/DDBJ whole genome shotgun (WGS) entry which is preliminary data.</text>
</comment>
<reference evidence="1 2" key="1">
    <citation type="journal article" date="2013" name="Curr. Biol.">
        <title>The Genome of the Foraminiferan Reticulomyxa filosa.</title>
        <authorList>
            <person name="Glockner G."/>
            <person name="Hulsmann N."/>
            <person name="Schleicher M."/>
            <person name="Noegel A.A."/>
            <person name="Eichinger L."/>
            <person name="Gallinger C."/>
            <person name="Pawlowski J."/>
            <person name="Sierra R."/>
            <person name="Euteneuer U."/>
            <person name="Pillet L."/>
            <person name="Moustafa A."/>
            <person name="Platzer M."/>
            <person name="Groth M."/>
            <person name="Szafranski K."/>
            <person name="Schliwa M."/>
        </authorList>
    </citation>
    <scope>NUCLEOTIDE SEQUENCE [LARGE SCALE GENOMIC DNA]</scope>
</reference>
<sequence>MNEKVYVVKNFDNDSDPAVRFDEDGVMWVRGETTYSKKQLEAKKKRGKYQRVTIEVTEDNKDERKVLEWIPVRAAFRYVTQTPWSRFPIATKTRILNPVLCCLAGGRNKNVAAKAYDMLNSELRVTMDSLMFKSARLKQSKMFPKMKCLCGLKNLAALVSLSDMNVTYLEIDLMNSKKKVVKNPYSNAGQGVYTITNKKELESFMKTEATYEKFIVQSLVGNYTWSSLTSEGRLFHVGTVPDKHCNTYAVDIRMMVHYSKDDGWLPVALYSRRARVPLVKDLQHATHSSWDMLGTNLSEKMSQNVWNTDTARLLIMDRKDFNKLGIGIDDLIDGFVQTVLAIIAIDKMADKLIDSKGNFDFKMFASLNDDKCLAAEILNKAKCGYPADWIKSSPKLTNKQTNPKPK</sequence>
<proteinExistence type="predicted"/>
<evidence type="ECO:0000313" key="1">
    <source>
        <dbReference type="EMBL" id="ETO05077.1"/>
    </source>
</evidence>
<evidence type="ECO:0000313" key="2">
    <source>
        <dbReference type="Proteomes" id="UP000023152"/>
    </source>
</evidence>
<name>X6LVA7_RETFI</name>
<organism evidence="1 2">
    <name type="scientific">Reticulomyxa filosa</name>
    <dbReference type="NCBI Taxonomy" id="46433"/>
    <lineage>
        <taxon>Eukaryota</taxon>
        <taxon>Sar</taxon>
        <taxon>Rhizaria</taxon>
        <taxon>Retaria</taxon>
        <taxon>Foraminifera</taxon>
        <taxon>Monothalamids</taxon>
        <taxon>Reticulomyxidae</taxon>
        <taxon>Reticulomyxa</taxon>
    </lineage>
</organism>